<feature type="domain" description="Tyrosine specific protein phosphatases" evidence="4">
    <location>
        <begin position="129"/>
        <end position="187"/>
    </location>
</feature>
<evidence type="ECO:0000313" key="5">
    <source>
        <dbReference type="EMBL" id="ATZ80457.1"/>
    </source>
</evidence>
<keyword evidence="1" id="KW-0378">Hydrolase</keyword>
<evidence type="ECO:0000256" key="1">
    <source>
        <dbReference type="ARBA" id="ARBA00022801"/>
    </source>
</evidence>
<dbReference type="PROSITE" id="PS50054">
    <property type="entry name" value="TYR_PHOSPHATASE_DUAL"/>
    <property type="match status" value="1"/>
</dbReference>
<dbReference type="InterPro" id="IPR029021">
    <property type="entry name" value="Prot-tyrosine_phosphatase-like"/>
</dbReference>
<dbReference type="CDD" id="cd14498">
    <property type="entry name" value="DSP"/>
    <property type="match status" value="1"/>
</dbReference>
<dbReference type="SUPFAM" id="SSF52799">
    <property type="entry name" value="(Phosphotyrosine protein) phosphatases II"/>
    <property type="match status" value="1"/>
</dbReference>
<evidence type="ECO:0000259" key="3">
    <source>
        <dbReference type="PROSITE" id="PS50054"/>
    </source>
</evidence>
<name>A0A2H4UUD1_9VIRU</name>
<dbReference type="InterPro" id="IPR016130">
    <property type="entry name" value="Tyr_Pase_AS"/>
</dbReference>
<dbReference type="PROSITE" id="PS00383">
    <property type="entry name" value="TYR_PHOSPHATASE_1"/>
    <property type="match status" value="1"/>
</dbReference>
<dbReference type="InterPro" id="IPR000387">
    <property type="entry name" value="Tyr_Pase_dom"/>
</dbReference>
<accession>A0A2H4UUD1</accession>
<reference evidence="5" key="1">
    <citation type="journal article" date="2017" name="Elife">
        <title>The kinetoplastid-infecting Bodo saltans virus (BsV), a window into the most abundant giant viruses in the sea.</title>
        <authorList>
            <person name="Deeg C.M."/>
            <person name="Chow C.-E.T."/>
            <person name="Suttle C.A."/>
        </authorList>
    </citation>
    <scope>NUCLEOTIDE SEQUENCE</scope>
    <source>
        <strain evidence="5">NG1</strain>
    </source>
</reference>
<dbReference type="GO" id="GO:0004721">
    <property type="term" value="F:phosphoprotein phosphatase activity"/>
    <property type="evidence" value="ECO:0007669"/>
    <property type="project" value="UniProtKB-KW"/>
</dbReference>
<dbReference type="InterPro" id="IPR020422">
    <property type="entry name" value="TYR_PHOSPHATASE_DUAL_dom"/>
</dbReference>
<sequence>MRTVARPKIITQFTHDKLQSNIIKTPLSTPKKILSSPNKKTPLSPKLKIHSAFTLKLKNSTFSANEILTDDVTNGSLWIGNYNDSLIAHEYGIHSIINLADECKTPLQKTNYISYYHYHLIDKSSFSISNYFDEITNLINELIKDGKKILIHCREGISRSPAFAIAYLMKYHDKSYNDAYDFIKNNRNKIALNFGFHDELQDFK</sequence>
<dbReference type="Gene3D" id="3.90.190.10">
    <property type="entry name" value="Protein tyrosine phosphatase superfamily"/>
    <property type="match status" value="1"/>
</dbReference>
<evidence type="ECO:0000256" key="2">
    <source>
        <dbReference type="ARBA" id="ARBA00022912"/>
    </source>
</evidence>
<proteinExistence type="predicted"/>
<dbReference type="Proteomes" id="UP000240325">
    <property type="component" value="Segment"/>
</dbReference>
<dbReference type="PANTHER" id="PTHR10159">
    <property type="entry name" value="DUAL SPECIFICITY PROTEIN PHOSPHATASE"/>
    <property type="match status" value="1"/>
</dbReference>
<dbReference type="EMBL" id="MF782455">
    <property type="protein sequence ID" value="ATZ80457.1"/>
    <property type="molecule type" value="Genomic_DNA"/>
</dbReference>
<organism evidence="5">
    <name type="scientific">Bodo saltans virus</name>
    <dbReference type="NCBI Taxonomy" id="2024608"/>
    <lineage>
        <taxon>Viruses</taxon>
        <taxon>Varidnaviria</taxon>
        <taxon>Bamfordvirae</taxon>
        <taxon>Nucleocytoviricota</taxon>
        <taxon>Megaviricetes</taxon>
        <taxon>Imitervirales</taxon>
        <taxon>Mimiviridae</taxon>
        <taxon>Klosneuvirinae</taxon>
        <taxon>Theiavirus</taxon>
        <taxon>Theiavirus salishense</taxon>
    </lineage>
</organism>
<protein>
    <submittedName>
        <fullName evidence="5">Dual specificity serine/threonine and tyrosine phosphatase</fullName>
    </submittedName>
</protein>
<dbReference type="InterPro" id="IPR000340">
    <property type="entry name" value="Dual-sp_phosphatase_cat-dom"/>
</dbReference>
<evidence type="ECO:0000259" key="4">
    <source>
        <dbReference type="PROSITE" id="PS50056"/>
    </source>
</evidence>
<evidence type="ECO:0000313" key="6">
    <source>
        <dbReference type="Proteomes" id="UP000240325"/>
    </source>
</evidence>
<dbReference type="PANTHER" id="PTHR10159:SF519">
    <property type="entry name" value="DUAL SPECIFICITY PROTEIN PHOSPHATASE MPK3"/>
    <property type="match status" value="1"/>
</dbReference>
<keyword evidence="2" id="KW-0904">Protein phosphatase</keyword>
<keyword evidence="6" id="KW-1185">Reference proteome</keyword>
<feature type="domain" description="Tyrosine-protein phosphatase" evidence="3">
    <location>
        <begin position="69"/>
        <end position="204"/>
    </location>
</feature>
<dbReference type="PROSITE" id="PS50056">
    <property type="entry name" value="TYR_PHOSPHATASE_2"/>
    <property type="match status" value="1"/>
</dbReference>
<dbReference type="SMART" id="SM00195">
    <property type="entry name" value="DSPc"/>
    <property type="match status" value="1"/>
</dbReference>
<gene>
    <name evidence="5" type="ORF">BMW23_0403</name>
</gene>
<dbReference type="Pfam" id="PF00782">
    <property type="entry name" value="DSPc"/>
    <property type="match status" value="1"/>
</dbReference>